<gene>
    <name evidence="7" type="ORF">WMG39_11820</name>
</gene>
<comment type="caution">
    <text evidence="7">The sequence shown here is derived from an EMBL/GenBank/DDBJ whole genome shotgun (WGS) entry which is preliminary data.</text>
</comment>
<protein>
    <submittedName>
        <fullName evidence="7">Tyrosine-type recombinase/integrase</fullName>
    </submittedName>
</protein>
<comment type="similarity">
    <text evidence="1">Belongs to the 'phage' integrase family.</text>
</comment>
<sequence length="409" mass="46549">MTKTPKSGSKASYGSVVVATREGRLRLQLPRHLYGGEQKYLSLGMADTPENWELAQAKAQLIESDIKFERFDPTLKKYKSHTHLTVVETIKPKPELTLTKLFERYLEFKKPAVKPTTFHYLVTSIQAYINRCPYQSLSEDDALQIRAWLLADTTNSMTKRVLTYVNAAVEWGIKFKIITRLSASPFSGMAADLPKHNWQSDPEPNAFSPEEKALVLEAFKNHKGNWNGRGYGGQKLCFYYPLVQFWFMTGCRPSEAVGLRWRDIASDFSHIVFNGSVQHPGGIETRVDGSKNNKRRRFPCNQELTEFLRNLEPENLTDKNSLVFPSPKKGGAINYSNFTIRTWHKLVDPITEKTREIEGHRKTTTPYSCRDTFISEQVGKGVPSAVVAKWCDTSEKVINAVYLDGKILE</sequence>
<dbReference type="InterPro" id="IPR022000">
    <property type="entry name" value="Min27-like_integrase_DNA_bind"/>
</dbReference>
<dbReference type="Pfam" id="PF12167">
    <property type="entry name" value="Arm-DNA-bind_2"/>
    <property type="match status" value="1"/>
</dbReference>
<name>A0ABU8YN02_9CYAN</name>
<dbReference type="PANTHER" id="PTHR30349">
    <property type="entry name" value="PHAGE INTEGRASE-RELATED"/>
    <property type="match status" value="1"/>
</dbReference>
<dbReference type="Proteomes" id="UP001384579">
    <property type="component" value="Unassembled WGS sequence"/>
</dbReference>
<accession>A0ABU8YN02</accession>
<dbReference type="InterPro" id="IPR002104">
    <property type="entry name" value="Integrase_catalytic"/>
</dbReference>
<dbReference type="EMBL" id="JBBLXS010000126">
    <property type="protein sequence ID" value="MEK0185528.1"/>
    <property type="molecule type" value="Genomic_DNA"/>
</dbReference>
<evidence type="ECO:0000256" key="3">
    <source>
        <dbReference type="ARBA" id="ARBA00023172"/>
    </source>
</evidence>
<dbReference type="SUPFAM" id="SSF56349">
    <property type="entry name" value="DNA breaking-rejoining enzymes"/>
    <property type="match status" value="1"/>
</dbReference>
<dbReference type="PANTHER" id="PTHR30349:SF41">
    <property type="entry name" value="INTEGRASE_RECOMBINASE PROTEIN MJ0367-RELATED"/>
    <property type="match status" value="1"/>
</dbReference>
<dbReference type="RefSeq" id="WP_340519853.1">
    <property type="nucleotide sequence ID" value="NZ_JBBLXS010000126.1"/>
</dbReference>
<dbReference type="Pfam" id="PF00589">
    <property type="entry name" value="Phage_integrase"/>
    <property type="match status" value="1"/>
</dbReference>
<dbReference type="Gene3D" id="1.10.443.10">
    <property type="entry name" value="Intergrase catalytic core"/>
    <property type="match status" value="1"/>
</dbReference>
<organism evidence="7 8">
    <name type="scientific">Microcoleus anatoxicus PTRS2</name>
    <dbReference type="NCBI Taxonomy" id="2705321"/>
    <lineage>
        <taxon>Bacteria</taxon>
        <taxon>Bacillati</taxon>
        <taxon>Cyanobacteriota</taxon>
        <taxon>Cyanophyceae</taxon>
        <taxon>Oscillatoriophycideae</taxon>
        <taxon>Oscillatoriales</taxon>
        <taxon>Microcoleaceae</taxon>
        <taxon>Microcoleus</taxon>
        <taxon>Microcoleus anatoxicus</taxon>
    </lineage>
</organism>
<dbReference type="InterPro" id="IPR013762">
    <property type="entry name" value="Integrase-like_cat_sf"/>
</dbReference>
<keyword evidence="2 4" id="KW-0238">DNA-binding</keyword>
<evidence type="ECO:0000256" key="1">
    <source>
        <dbReference type="ARBA" id="ARBA00008857"/>
    </source>
</evidence>
<evidence type="ECO:0000313" key="8">
    <source>
        <dbReference type="Proteomes" id="UP001384579"/>
    </source>
</evidence>
<feature type="non-terminal residue" evidence="7">
    <location>
        <position position="409"/>
    </location>
</feature>
<keyword evidence="3" id="KW-0233">DNA recombination</keyword>
<dbReference type="InterPro" id="IPR044068">
    <property type="entry name" value="CB"/>
</dbReference>
<evidence type="ECO:0000256" key="4">
    <source>
        <dbReference type="PROSITE-ProRule" id="PRU01248"/>
    </source>
</evidence>
<keyword evidence="8" id="KW-1185">Reference proteome</keyword>
<evidence type="ECO:0000313" key="7">
    <source>
        <dbReference type="EMBL" id="MEK0185528.1"/>
    </source>
</evidence>
<dbReference type="PROSITE" id="PS51900">
    <property type="entry name" value="CB"/>
    <property type="match status" value="1"/>
</dbReference>
<evidence type="ECO:0000256" key="2">
    <source>
        <dbReference type="ARBA" id="ARBA00023125"/>
    </source>
</evidence>
<feature type="domain" description="Tyr recombinase" evidence="5">
    <location>
        <begin position="202"/>
        <end position="409"/>
    </location>
</feature>
<proteinExistence type="inferred from homology"/>
<feature type="domain" description="Core-binding (CB)" evidence="6">
    <location>
        <begin position="96"/>
        <end position="173"/>
    </location>
</feature>
<reference evidence="7 8" key="1">
    <citation type="journal article" date="2020" name="Harmful Algae">
        <title>Molecular and morphological characterization of a novel dihydroanatoxin-a producing Microcoleus species (cyanobacteria) from the Russian River, California, USA.</title>
        <authorList>
            <person name="Conklin K.Y."/>
            <person name="Stancheva R."/>
            <person name="Otten T.G."/>
            <person name="Fadness R."/>
            <person name="Boyer G.L."/>
            <person name="Read B."/>
            <person name="Zhang X."/>
            <person name="Sheath R.G."/>
        </authorList>
    </citation>
    <scope>NUCLEOTIDE SEQUENCE [LARGE SCALE GENOMIC DNA]</scope>
    <source>
        <strain evidence="7 8">PTRS2</strain>
    </source>
</reference>
<dbReference type="InterPro" id="IPR011010">
    <property type="entry name" value="DNA_brk_join_enz"/>
</dbReference>
<evidence type="ECO:0000259" key="6">
    <source>
        <dbReference type="PROSITE" id="PS51900"/>
    </source>
</evidence>
<evidence type="ECO:0000259" key="5">
    <source>
        <dbReference type="PROSITE" id="PS51898"/>
    </source>
</evidence>
<dbReference type="InterPro" id="IPR050090">
    <property type="entry name" value="Tyrosine_recombinase_XerCD"/>
</dbReference>
<dbReference type="PROSITE" id="PS51898">
    <property type="entry name" value="TYR_RECOMBINASE"/>
    <property type="match status" value="1"/>
</dbReference>